<evidence type="ECO:0000313" key="1">
    <source>
        <dbReference type="EMBL" id="CAD9862358.1"/>
    </source>
</evidence>
<accession>A0A7S2XXL6</accession>
<proteinExistence type="predicted"/>
<sequence>MIEYRVDIYSLDRRERYVLSETMNGIACGEKKLVLNSNPLSRTMLKDMVLCSGPDMIILCHYNEGRLLLTDQDGLYNNFIKEAVKATGGNVFLVVTGLSSSGGVLADKRVVSSLVSNGQSSIQYIDSARRLLTWDGAPSRDQLEHLQLAVRGKVDPLETPETILRHCFAKKVKAFYCVLL</sequence>
<protein>
    <submittedName>
        <fullName evidence="1">Uncharacterized protein</fullName>
    </submittedName>
</protein>
<dbReference type="AlphaFoldDB" id="A0A7S2XXL6"/>
<reference evidence="1" key="1">
    <citation type="submission" date="2021-01" db="EMBL/GenBank/DDBJ databases">
        <authorList>
            <person name="Corre E."/>
            <person name="Pelletier E."/>
            <person name="Niang G."/>
            <person name="Scheremetjew M."/>
            <person name="Finn R."/>
            <person name="Kale V."/>
            <person name="Holt S."/>
            <person name="Cochrane G."/>
            <person name="Meng A."/>
            <person name="Brown T."/>
            <person name="Cohen L."/>
        </authorList>
    </citation>
    <scope>NUCLEOTIDE SEQUENCE</scope>
    <source>
        <strain evidence="1">CCMP1661</strain>
    </source>
</reference>
<name>A0A7S2XXL6_9STRA</name>
<organism evidence="1">
    <name type="scientific">Fibrocapsa japonica</name>
    <dbReference type="NCBI Taxonomy" id="94617"/>
    <lineage>
        <taxon>Eukaryota</taxon>
        <taxon>Sar</taxon>
        <taxon>Stramenopiles</taxon>
        <taxon>Ochrophyta</taxon>
        <taxon>Raphidophyceae</taxon>
        <taxon>Chattonellales</taxon>
        <taxon>Chattonellaceae</taxon>
        <taxon>Fibrocapsa</taxon>
    </lineage>
</organism>
<gene>
    <name evidence="1" type="ORF">FJAP1339_LOCUS4890</name>
</gene>
<dbReference type="EMBL" id="HBHR01010234">
    <property type="protein sequence ID" value="CAD9862358.1"/>
    <property type="molecule type" value="Transcribed_RNA"/>
</dbReference>